<feature type="chain" id="PRO_5003021648" evidence="3">
    <location>
        <begin position="19"/>
        <end position="117"/>
    </location>
</feature>
<dbReference type="EMBL" id="EZ419890">
    <property type="protein sequence ID" value="ACZ28245.1"/>
    <property type="molecule type" value="mRNA"/>
</dbReference>
<evidence type="ECO:0000256" key="3">
    <source>
        <dbReference type="SAM" id="SignalP"/>
    </source>
</evidence>
<dbReference type="GO" id="GO:0005576">
    <property type="term" value="C:extracellular region"/>
    <property type="evidence" value="ECO:0007669"/>
    <property type="project" value="UniProtKB-SubCell"/>
</dbReference>
<name>D1FPZ0_SIMNI</name>
<evidence type="ECO:0000256" key="1">
    <source>
        <dbReference type="ARBA" id="ARBA00004613"/>
    </source>
</evidence>
<evidence type="ECO:0000256" key="2">
    <source>
        <dbReference type="ARBA" id="ARBA00022525"/>
    </source>
</evidence>
<dbReference type="AlphaFoldDB" id="D1FPZ0"/>
<dbReference type="SUPFAM" id="SSF47565">
    <property type="entry name" value="Insect pheromone/odorant-binding proteins"/>
    <property type="match status" value="1"/>
</dbReference>
<feature type="signal peptide" evidence="3">
    <location>
        <begin position="1"/>
        <end position="18"/>
    </location>
</feature>
<reference evidence="4" key="1">
    <citation type="submission" date="2009-10" db="EMBL/GenBank/DDBJ databases">
        <title>An Insight into the Sialotranscriptome of Simulium nigrimanum, a Black Fly Associated with Fogo Selvagem in South America.</title>
        <authorList>
            <person name="Ribeiro J.M.C."/>
            <person name="Valenzuela J.G."/>
            <person name="Pham V.M."/>
            <person name="Kleeman L."/>
            <person name="Barbian K.D."/>
            <person name="Favreau A.J."/>
            <person name="Eaton D.P."/>
            <person name="Aoki V."/>
            <person name="Hans-Filho G."/>
            <person name="Rivitti E.A."/>
            <person name="Diaz L.A."/>
        </authorList>
    </citation>
    <scope>NUCLEOTIDE SEQUENCE</scope>
    <source>
        <tissue evidence="4">Salivary glands</tissue>
    </source>
</reference>
<dbReference type="GO" id="GO:0005549">
    <property type="term" value="F:odorant binding"/>
    <property type="evidence" value="ECO:0007669"/>
    <property type="project" value="InterPro"/>
</dbReference>
<keyword evidence="2" id="KW-0964">Secreted</keyword>
<accession>D1FPZ0</accession>
<proteinExistence type="evidence at transcript level"/>
<protein>
    <submittedName>
        <fullName evidence="4">Short D7 protein</fullName>
    </submittedName>
</protein>
<sequence length="117" mass="13104">MKAIVILLVALLAIGGEAWKVISSYKDAGTAELTCDKADHGCLDSCKLSFSPSDMDVPNKTKYQEKFDQCTQSATGDDCDRYHDVKNCFLNGELDVYLVEDEKSIKYQVQLHEYVNI</sequence>
<keyword evidence="3" id="KW-0732">Signal</keyword>
<comment type="subcellular location">
    <subcellularLocation>
        <location evidence="1">Secreted</location>
    </subcellularLocation>
</comment>
<evidence type="ECO:0000313" key="4">
    <source>
        <dbReference type="EMBL" id="ACZ28245.1"/>
    </source>
</evidence>
<organism evidence="4">
    <name type="scientific">Simulium nigrimanum</name>
    <name type="common">Black fly</name>
    <dbReference type="NCBI Taxonomy" id="683695"/>
    <lineage>
        <taxon>Eukaryota</taxon>
        <taxon>Metazoa</taxon>
        <taxon>Ecdysozoa</taxon>
        <taxon>Arthropoda</taxon>
        <taxon>Hexapoda</taxon>
        <taxon>Insecta</taxon>
        <taxon>Pterygota</taxon>
        <taxon>Neoptera</taxon>
        <taxon>Endopterygota</taxon>
        <taxon>Diptera</taxon>
        <taxon>Nematocera</taxon>
        <taxon>Chironomoidea</taxon>
        <taxon>Simuliidae</taxon>
        <taxon>Simulium</taxon>
    </lineage>
</organism>
<dbReference type="InterPro" id="IPR036728">
    <property type="entry name" value="PBP_GOBP_sf"/>
</dbReference>